<comment type="caution">
    <text evidence="2">The sequence shown here is derived from an EMBL/GenBank/DDBJ whole genome shotgun (WGS) entry which is preliminary data.</text>
</comment>
<reference evidence="2" key="1">
    <citation type="journal article" date="2021" name="J Fungi (Basel)">
        <title>Virulence traits and population genomics of the black yeast Aureobasidium melanogenum.</title>
        <authorList>
            <person name="Cernosa A."/>
            <person name="Sun X."/>
            <person name="Gostincar C."/>
            <person name="Fang C."/>
            <person name="Gunde-Cimerman N."/>
            <person name="Song Z."/>
        </authorList>
    </citation>
    <scope>NUCLEOTIDE SEQUENCE</scope>
    <source>
        <strain evidence="2">EXF-8016</strain>
    </source>
</reference>
<protein>
    <submittedName>
        <fullName evidence="2">Uncharacterized protein</fullName>
    </submittedName>
</protein>
<accession>A0A9P8K408</accession>
<evidence type="ECO:0000256" key="1">
    <source>
        <dbReference type="SAM" id="MobiDB-lite"/>
    </source>
</evidence>
<dbReference type="AlphaFoldDB" id="A0A9P8K408"/>
<dbReference type="OrthoDB" id="3941434at2759"/>
<reference evidence="2" key="2">
    <citation type="submission" date="2021-08" db="EMBL/GenBank/DDBJ databases">
        <authorList>
            <person name="Gostincar C."/>
            <person name="Sun X."/>
            <person name="Song Z."/>
            <person name="Gunde-Cimerman N."/>
        </authorList>
    </citation>
    <scope>NUCLEOTIDE SEQUENCE</scope>
    <source>
        <strain evidence="2">EXF-8016</strain>
    </source>
</reference>
<dbReference type="Proteomes" id="UP000767238">
    <property type="component" value="Unassembled WGS sequence"/>
</dbReference>
<name>A0A9P8K408_AURME</name>
<evidence type="ECO:0000313" key="2">
    <source>
        <dbReference type="EMBL" id="KAH0217761.1"/>
    </source>
</evidence>
<feature type="region of interest" description="Disordered" evidence="1">
    <location>
        <begin position="105"/>
        <end position="176"/>
    </location>
</feature>
<organism evidence="2 3">
    <name type="scientific">Aureobasidium melanogenum</name>
    <name type="common">Aureobasidium pullulans var. melanogenum</name>
    <dbReference type="NCBI Taxonomy" id="46634"/>
    <lineage>
        <taxon>Eukaryota</taxon>
        <taxon>Fungi</taxon>
        <taxon>Dikarya</taxon>
        <taxon>Ascomycota</taxon>
        <taxon>Pezizomycotina</taxon>
        <taxon>Dothideomycetes</taxon>
        <taxon>Dothideomycetidae</taxon>
        <taxon>Dothideales</taxon>
        <taxon>Saccotheciaceae</taxon>
        <taxon>Aureobasidium</taxon>
    </lineage>
</organism>
<gene>
    <name evidence="2" type="ORF">KCV03_g6893</name>
</gene>
<feature type="non-terminal residue" evidence="2">
    <location>
        <position position="1"/>
    </location>
</feature>
<proteinExistence type="predicted"/>
<sequence>MDLQPTDYDAQEKFDIMYDHVPDWEPISSDEQERVRVMKRQLLRWREYALGDLTRNFIRDLGDNSNNEFLANCQRKRKRSALENGVRESEMRSFLSQGVHADFRRTYHAPSPPPLEDLLSGPSNTGVSRNPLNSNSPGINNTHPHHQPQLSGQPSHQENDSTAQVLPGNEAPTNSGSFTSNFDLAFAKWVDEENISKAAIGRLLKDPAMRPITSRLSWKSVTKMKDRLESIEFHEDIE</sequence>
<dbReference type="EMBL" id="JAHFYH010000053">
    <property type="protein sequence ID" value="KAH0217761.1"/>
    <property type="molecule type" value="Genomic_DNA"/>
</dbReference>
<feature type="compositionally biased region" description="Polar residues" evidence="1">
    <location>
        <begin position="121"/>
        <end position="164"/>
    </location>
</feature>
<evidence type="ECO:0000313" key="3">
    <source>
        <dbReference type="Proteomes" id="UP000767238"/>
    </source>
</evidence>